<name>A0A0F7TS89_PENBI</name>
<feature type="repeat" description="ANK" evidence="3">
    <location>
        <begin position="1586"/>
        <end position="1618"/>
    </location>
</feature>
<gene>
    <name evidence="5" type="ORF">PMG11_06958</name>
</gene>
<evidence type="ECO:0000313" key="6">
    <source>
        <dbReference type="Proteomes" id="UP000042958"/>
    </source>
</evidence>
<dbReference type="PROSITE" id="PS50088">
    <property type="entry name" value="ANK_REPEAT"/>
    <property type="match status" value="5"/>
</dbReference>
<evidence type="ECO:0008006" key="7">
    <source>
        <dbReference type="Google" id="ProtNLM"/>
    </source>
</evidence>
<dbReference type="Proteomes" id="UP000042958">
    <property type="component" value="Unassembled WGS sequence"/>
</dbReference>
<dbReference type="OrthoDB" id="539213at2759"/>
<protein>
    <recommendedName>
        <fullName evidence="7">Ankyrin repeat protein</fullName>
    </recommendedName>
</protein>
<accession>A0A0F7TS89</accession>
<dbReference type="InterPro" id="IPR002110">
    <property type="entry name" value="Ankyrin_rpt"/>
</dbReference>
<feature type="repeat" description="ANK" evidence="3">
    <location>
        <begin position="678"/>
        <end position="706"/>
    </location>
</feature>
<feature type="repeat" description="ANK" evidence="3">
    <location>
        <begin position="1447"/>
        <end position="1479"/>
    </location>
</feature>
<feature type="repeat" description="ANK" evidence="3">
    <location>
        <begin position="539"/>
        <end position="571"/>
    </location>
</feature>
<proteinExistence type="predicted"/>
<feature type="region of interest" description="Disordered" evidence="4">
    <location>
        <begin position="598"/>
        <end position="662"/>
    </location>
</feature>
<evidence type="ECO:0000256" key="2">
    <source>
        <dbReference type="ARBA" id="ARBA00023043"/>
    </source>
</evidence>
<evidence type="ECO:0000256" key="1">
    <source>
        <dbReference type="ARBA" id="ARBA00022737"/>
    </source>
</evidence>
<feature type="compositionally biased region" description="Basic and acidic residues" evidence="4">
    <location>
        <begin position="598"/>
        <end position="611"/>
    </location>
</feature>
<dbReference type="PANTHER" id="PTHR24198:SF165">
    <property type="entry name" value="ANKYRIN REPEAT-CONTAINING PROTEIN-RELATED"/>
    <property type="match status" value="1"/>
</dbReference>
<keyword evidence="1" id="KW-0677">Repeat</keyword>
<keyword evidence="6" id="KW-1185">Reference proteome</keyword>
<evidence type="ECO:0000313" key="5">
    <source>
        <dbReference type="EMBL" id="CEJ58295.1"/>
    </source>
</evidence>
<dbReference type="SUPFAM" id="SSF48403">
    <property type="entry name" value="Ankyrin repeat"/>
    <property type="match status" value="3"/>
</dbReference>
<organism evidence="5 6">
    <name type="scientific">Penicillium brasilianum</name>
    <dbReference type="NCBI Taxonomy" id="104259"/>
    <lineage>
        <taxon>Eukaryota</taxon>
        <taxon>Fungi</taxon>
        <taxon>Dikarya</taxon>
        <taxon>Ascomycota</taxon>
        <taxon>Pezizomycotina</taxon>
        <taxon>Eurotiomycetes</taxon>
        <taxon>Eurotiomycetidae</taxon>
        <taxon>Eurotiales</taxon>
        <taxon>Aspergillaceae</taxon>
        <taxon>Penicillium</taxon>
    </lineage>
</organism>
<feature type="repeat" description="ANK" evidence="3">
    <location>
        <begin position="572"/>
        <end position="604"/>
    </location>
</feature>
<feature type="region of interest" description="Disordered" evidence="4">
    <location>
        <begin position="1326"/>
        <end position="1346"/>
    </location>
</feature>
<evidence type="ECO:0000256" key="4">
    <source>
        <dbReference type="SAM" id="MobiDB-lite"/>
    </source>
</evidence>
<dbReference type="InterPro" id="IPR036770">
    <property type="entry name" value="Ankyrin_rpt-contain_sf"/>
</dbReference>
<dbReference type="Gene3D" id="1.25.40.20">
    <property type="entry name" value="Ankyrin repeat-containing domain"/>
    <property type="match status" value="5"/>
</dbReference>
<sequence>MAFSLPSVPVKHSNFVQYIQSHPETPIEDLVKPYNDFDASARKIFAQNPSHTLVKDNHANVVPLFDATTGSTDIRIRARDLDSETPEQKEKYILPIPEEKRRLNGSPAVVPLLPEFQNNFTLFTEGALSELDWSNVVAAGSAVVTSLLPVPEKYRNSKRGLRQFYHEEFAPASDVDLFLYGLTEEQAIEKIKHIEDKIRNTILYETTTIRTKNTITIASQYPTRHVQIVLRIYKSVAEILTGFDVDCSCAAYDGQQVYASPRAVASYITQTNQVDLTRRSPSYENRLSKYSHRGFEVFWPPLDRSKVDPTIFERSFMRTEGLARLLVLEKLPKPGDRDTYLRKRREERGRPPLSLYMRRRQGKELHGNIKDEWEDEVPEWQEEDQISDYHTFTIPYGRRFNARKIEKLLYTKDLLLNAQWNQKKDREVYLHRHPAFFGEAEHVIGDCCGFCPQPVTEEERKVAEEESKIYVSGKIGFIKDDPGRQEIGSFNPITETDWTEMAYVGRTELLCQAIVSHDLEAVKQFLDQEDSDTDRRDYTGRTPLQLACMSSTPEIVQCLVDRGARLIARMADGQTALHLAAARGSTDIVRILLKKSNENEEAENQKKDDQKATPMDLDRPEDEEEDDEDDKDDASHTSASYVKVDKESGDEMSPTFDTIEENDQEPDIYDINVTAWDNLASPLHLAILHGHVETVKELVTSFGADVLMPIKITDDYSKRPKAAILTVVLVLALPLDKAREMSQTLLKLGASPAQGDTSQYTALHYIAQSKYSELLDVYQEHDGPAMQRAINHMVVQGYWYSDYTFTSALVNALCAKNPAGAKKLLDMGAKPNIELADCLKALKSQMPDAMLHGGEQKLAGKTPKQPLIFAIENDLPLMAIDLLERGVDPNTEHELRRDFNETALDCTRRCVEELEKSLKNEHLTHRRYGITDPVIFEQEEGSYLADFQEGTYKMFAAKGLLKKAKELNKWAEEYEEKQKKEAYEEKPGDAEKREAVTELIKKYELLTADLMSRDAKTWQELHPGETQDPGFRQNRRIQQKPNPKKTFKIEFFNSAAGLSDVAREGYEKLFEAAWNGDLDTIKSITLCMWGPAEDQLPLQMSEADALGLTCLHISILRGHLRVAKTILQIIQVQYKVKEPKARQHFEIDLDTDGESDDEGLNIVGHLVDEQFTYENVGEVASRVESEVSPRNALERGLPLSLFLDEELPKEDTFRLVGMNHWGGASVLKVNTLFKYAIFKNDLPLLDWLLKAGHECASSDPAGKTAFTLGQGELQLAMILGHTECLGMLIQSTAVGLPLLKMSKDSGIDAKEEPEYYQGLSIRGQKRKDWADAGRPDNNNFGQGSDAGRSPVLISALQGSMTSTEWLLGTASSRYYLEYVNSHLEDENVQRVSQSELGLEASVLNWLQTRNNLVLHCAVMSRPCEESERLVQYLVDHHPECLEVKSSEGHTPLALAISLHRLSFARILIKAGANQAARDIKGCNLLHLALCSLSGSIARHADKISQLIDLMDKEQVSHMLNQRAGEGSRTPFARWLHKYPDFDFSVETQPKVPDLPSDQESTRSITKLFLNLGNSTNQKFLELLDGAGNTPVHECVKRGLSQVLEMILDHRPDLLYRENATGSTPLDMAVDAWVNETTRTVPKVAFSTGHSPQLPQWHNLAGRRTEWFIKNKDWRTKAQMMVEVCQKRAQQSLQKRKLVSLFEANEVAKQLASKEKSGGDDENRRYGRNRYRREQREDAADEKLDEVALWGGWASQWK</sequence>
<dbReference type="Pfam" id="PF12796">
    <property type="entry name" value="Ank_2"/>
    <property type="match status" value="1"/>
</dbReference>
<dbReference type="EMBL" id="CDHK01000006">
    <property type="protein sequence ID" value="CEJ58295.1"/>
    <property type="molecule type" value="Genomic_DNA"/>
</dbReference>
<dbReference type="PANTHER" id="PTHR24198">
    <property type="entry name" value="ANKYRIN REPEAT AND PROTEIN KINASE DOMAIN-CONTAINING PROTEIN"/>
    <property type="match status" value="1"/>
</dbReference>
<dbReference type="STRING" id="104259.A0A0F7TS89"/>
<feature type="compositionally biased region" description="Basic and acidic residues" evidence="4">
    <location>
        <begin position="1711"/>
        <end position="1724"/>
    </location>
</feature>
<dbReference type="SMART" id="SM00248">
    <property type="entry name" value="ANK"/>
    <property type="match status" value="12"/>
</dbReference>
<feature type="compositionally biased region" description="Acidic residues" evidence="4">
    <location>
        <begin position="619"/>
        <end position="632"/>
    </location>
</feature>
<feature type="region of interest" description="Disordered" evidence="4">
    <location>
        <begin position="1709"/>
        <end position="1739"/>
    </location>
</feature>
<dbReference type="Pfam" id="PF00023">
    <property type="entry name" value="Ank"/>
    <property type="match status" value="1"/>
</dbReference>
<reference evidence="6" key="1">
    <citation type="journal article" date="2015" name="Genome Announc.">
        <title>Draft genome sequence of the fungus Penicillium brasilianum MG11.</title>
        <authorList>
            <person name="Horn F."/>
            <person name="Linde J."/>
            <person name="Mattern D.J."/>
            <person name="Walther G."/>
            <person name="Guthke R."/>
            <person name="Brakhage A.A."/>
            <person name="Valiante V."/>
        </authorList>
    </citation>
    <scope>NUCLEOTIDE SEQUENCE [LARGE SCALE GENOMIC DNA]</scope>
    <source>
        <strain evidence="6">MG11</strain>
    </source>
</reference>
<evidence type="ECO:0000256" key="3">
    <source>
        <dbReference type="PROSITE-ProRule" id="PRU00023"/>
    </source>
</evidence>
<keyword evidence="2 3" id="KW-0040">ANK repeat</keyword>
<dbReference type="PROSITE" id="PS50297">
    <property type="entry name" value="ANK_REP_REGION"/>
    <property type="match status" value="4"/>
</dbReference>